<protein>
    <recommendedName>
        <fullName evidence="2">Ysc84 actin-binding domain-containing protein</fullName>
    </recommendedName>
</protein>
<dbReference type="SUPFAM" id="SSF50978">
    <property type="entry name" value="WD40 repeat-like"/>
    <property type="match status" value="1"/>
</dbReference>
<sequence>MSDAIKPPPRRENVDTTPKPPAEKTMWEKFSTSVVEKGLALNDWAAGHVNHMTERAGGERFWPSSNDFPLEIEKCIRILKSFTTDGVVVNPKNDGYGKHKLSMKGNVVKKIPPQVFQEAKGICIYSSMKTAVAPMGGMNGTGLLLGRLPDGSWSAPSAICPNYISGGLVLGFDIMDVILIINTKEMLDSFKTHKFSITAETGLVSGPLGADIYGALDIKKKVAPIYSYTRSRGFYGGIELTGQAFIDRFDENERFYYWPGIKAGDILDGKVMIPPSVLPLHQALRDAELGISQGPELERPAEESDKEAMVATAGEKQDVASSKNMFDKDEDRMRIGAERWIGLAVDNTGVFTCTSGGAFRFIELSKLALFNEADADVASFSSQATIAVGTKEGIVRVYEPGKNKNRHIAEWNVVPKTQGSIRTMALCSQEKLVFIGDTTRTLYAVDGTTGRVLFQYQGINGSITDILVVPGSESQNSAADKQVPLVLGSSLDRLVHLFDTGEPRGKQRTRGKSLYSYFSGIESVTSMVLLKQPVVESTKEDDDDEEEFWDNLAVVNDGGDDDSDAEGVRENAPKRQRSKP</sequence>
<reference evidence="3" key="1">
    <citation type="submission" date="2023-03" db="EMBL/GenBank/DDBJ databases">
        <title>Mating type loci evolution in Malassezia.</title>
        <authorList>
            <person name="Coelho M.A."/>
        </authorList>
    </citation>
    <scope>NUCLEOTIDE SEQUENCE</scope>
    <source>
        <strain evidence="3">CBS 11721</strain>
    </source>
</reference>
<dbReference type="GO" id="GO:0035091">
    <property type="term" value="F:phosphatidylinositol binding"/>
    <property type="evidence" value="ECO:0007669"/>
    <property type="project" value="TreeGrafter"/>
</dbReference>
<proteinExistence type="predicted"/>
<dbReference type="InterPro" id="IPR015943">
    <property type="entry name" value="WD40/YVTN_repeat-like_dom_sf"/>
</dbReference>
<gene>
    <name evidence="3" type="ORF">MCUN1_000292</name>
</gene>
<dbReference type="InterPro" id="IPR051702">
    <property type="entry name" value="SH3_domain_YSC84-like"/>
</dbReference>
<dbReference type="CDD" id="cd11524">
    <property type="entry name" value="SYLF"/>
    <property type="match status" value="1"/>
</dbReference>
<feature type="domain" description="Ysc84 actin-binding" evidence="2">
    <location>
        <begin position="164"/>
        <end position="286"/>
    </location>
</feature>
<name>A0AAF0J5K0_9BASI</name>
<evidence type="ECO:0000313" key="3">
    <source>
        <dbReference type="EMBL" id="WFD33479.1"/>
    </source>
</evidence>
<dbReference type="EMBL" id="CP119877">
    <property type="protein sequence ID" value="WFD33479.1"/>
    <property type="molecule type" value="Genomic_DNA"/>
</dbReference>
<feature type="region of interest" description="Disordered" evidence="1">
    <location>
        <begin position="1"/>
        <end position="23"/>
    </location>
</feature>
<organism evidence="3 4">
    <name type="scientific">Malassezia cuniculi</name>
    <dbReference type="NCBI Taxonomy" id="948313"/>
    <lineage>
        <taxon>Eukaryota</taxon>
        <taxon>Fungi</taxon>
        <taxon>Dikarya</taxon>
        <taxon>Basidiomycota</taxon>
        <taxon>Ustilaginomycotina</taxon>
        <taxon>Malasseziomycetes</taxon>
        <taxon>Malasseziales</taxon>
        <taxon>Malasseziaceae</taxon>
        <taxon>Malassezia</taxon>
    </lineage>
</organism>
<dbReference type="InterPro" id="IPR036322">
    <property type="entry name" value="WD40_repeat_dom_sf"/>
</dbReference>
<dbReference type="InterPro" id="IPR007461">
    <property type="entry name" value="Ysc84_actin-binding"/>
</dbReference>
<dbReference type="PANTHER" id="PTHR15629:SF40">
    <property type="entry name" value="YSC84 ACTIN-BINDING DOMAIN-CONTAINING PROTEIN"/>
    <property type="match status" value="1"/>
</dbReference>
<accession>A0AAF0J5K0</accession>
<evidence type="ECO:0000259" key="2">
    <source>
        <dbReference type="Pfam" id="PF04366"/>
    </source>
</evidence>
<feature type="region of interest" description="Disordered" evidence="1">
    <location>
        <begin position="554"/>
        <end position="580"/>
    </location>
</feature>
<dbReference type="Proteomes" id="UP001219933">
    <property type="component" value="Chromosome 1"/>
</dbReference>
<evidence type="ECO:0000313" key="4">
    <source>
        <dbReference type="Proteomes" id="UP001219933"/>
    </source>
</evidence>
<dbReference type="Gene3D" id="2.130.10.10">
    <property type="entry name" value="YVTN repeat-like/Quinoprotein amine dehydrogenase"/>
    <property type="match status" value="1"/>
</dbReference>
<evidence type="ECO:0000256" key="1">
    <source>
        <dbReference type="SAM" id="MobiDB-lite"/>
    </source>
</evidence>
<dbReference type="PANTHER" id="PTHR15629">
    <property type="entry name" value="SH3YL1 PROTEIN"/>
    <property type="match status" value="1"/>
</dbReference>
<dbReference type="AlphaFoldDB" id="A0AAF0J5K0"/>
<dbReference type="Pfam" id="PF04366">
    <property type="entry name" value="Ysc84"/>
    <property type="match status" value="1"/>
</dbReference>
<keyword evidence="4" id="KW-1185">Reference proteome</keyword>